<dbReference type="HOGENOM" id="CLU_3288721_0_0_6"/>
<dbReference type="KEGG" id="eic:NT01EI_3045"/>
<reference evidence="2" key="1">
    <citation type="submission" date="2009-03" db="EMBL/GenBank/DDBJ databases">
        <title>Complete genome sequence of Edwardsiella ictaluri 93-146.</title>
        <authorList>
            <person name="Williams M.L."/>
            <person name="Gillaspy A.F."/>
            <person name="Dyer D.W."/>
            <person name="Thune R.L."/>
            <person name="Waldbieser G.C."/>
            <person name="Schuster S.C."/>
            <person name="Gipson J."/>
            <person name="Zaitshik J."/>
            <person name="Landry C."/>
            <person name="Lawrence M.L."/>
        </authorList>
    </citation>
    <scope>NUCLEOTIDE SEQUENCE [LARGE SCALE GENOMIC DNA]</scope>
    <source>
        <strain evidence="2">93-146</strain>
    </source>
</reference>
<reference evidence="1 2" key="2">
    <citation type="journal article" date="2012" name="J. Bacteriol.">
        <title>Genome Sequence of Edwardsiella ictaluri 93-146, a Strain Associated with a Natural Channel Catfish Outbreak of Enteric Septicemia of Catfish.</title>
        <authorList>
            <person name="Williams M.L."/>
            <person name="Gillaspy A.F."/>
            <person name="Dyer D.W."/>
            <person name="Thune R.L."/>
            <person name="Waldbieser G.C."/>
            <person name="Schuster S.C."/>
            <person name="Gipson J."/>
            <person name="Zaitshik J."/>
            <person name="Landry C."/>
            <person name="Banes M.M."/>
            <person name="Lawrence M.L."/>
        </authorList>
    </citation>
    <scope>NUCLEOTIDE SEQUENCE [LARGE SCALE GENOMIC DNA]</scope>
    <source>
        <strain evidence="1 2">93-146</strain>
    </source>
</reference>
<dbReference type="AlphaFoldDB" id="C5BAJ1"/>
<accession>C5BAJ1</accession>
<proteinExistence type="predicted"/>
<name>C5BAJ1_EDWI9</name>
<protein>
    <submittedName>
        <fullName evidence="1">Uncharacterized protein</fullName>
    </submittedName>
</protein>
<evidence type="ECO:0000313" key="2">
    <source>
        <dbReference type="Proteomes" id="UP000001485"/>
    </source>
</evidence>
<dbReference type="EMBL" id="CP001600">
    <property type="protein sequence ID" value="ACR70197.1"/>
    <property type="molecule type" value="Genomic_DNA"/>
</dbReference>
<gene>
    <name evidence="1" type="ordered locus">NT01EI_3045</name>
</gene>
<organism evidence="1 2">
    <name type="scientific">Edwardsiella ictaluri (strain 93-146)</name>
    <dbReference type="NCBI Taxonomy" id="634503"/>
    <lineage>
        <taxon>Bacteria</taxon>
        <taxon>Pseudomonadati</taxon>
        <taxon>Pseudomonadota</taxon>
        <taxon>Gammaproteobacteria</taxon>
        <taxon>Enterobacterales</taxon>
        <taxon>Hafniaceae</taxon>
        <taxon>Edwardsiella</taxon>
    </lineage>
</organism>
<evidence type="ECO:0000313" key="1">
    <source>
        <dbReference type="EMBL" id="ACR70197.1"/>
    </source>
</evidence>
<sequence>MSCRIIIICYAYLDTNAISQYDMPLKTLYYHISVHLLASQ</sequence>
<dbReference type="Proteomes" id="UP000001485">
    <property type="component" value="Chromosome"/>
</dbReference>